<feature type="compositionally biased region" description="Basic residues" evidence="12">
    <location>
        <begin position="1008"/>
        <end position="1023"/>
    </location>
</feature>
<dbReference type="Gene3D" id="2.30.29.150">
    <property type="match status" value="1"/>
</dbReference>
<dbReference type="InterPro" id="IPR013953">
    <property type="entry name" value="FACT_SPT16_M"/>
</dbReference>
<dbReference type="Pfam" id="PF21091">
    <property type="entry name" value="SPT16_C"/>
    <property type="match status" value="1"/>
</dbReference>
<dbReference type="FunFam" id="3.90.230.10:FF:000005">
    <property type="entry name" value="FACT complex subunit spt16"/>
    <property type="match status" value="1"/>
</dbReference>
<dbReference type="Pfam" id="PF14826">
    <property type="entry name" value="FACT-Spt16_Nlob"/>
    <property type="match status" value="1"/>
</dbReference>
<keyword evidence="7 10" id="KW-0804">Transcription</keyword>
<dbReference type="InterPro" id="IPR056595">
    <property type="entry name" value="Fact-SPT16_PH"/>
</dbReference>
<evidence type="ECO:0000259" key="15">
    <source>
        <dbReference type="SMART" id="SM01287"/>
    </source>
</evidence>
<evidence type="ECO:0000256" key="6">
    <source>
        <dbReference type="ARBA" id="ARBA00023054"/>
    </source>
</evidence>
<evidence type="ECO:0000256" key="11">
    <source>
        <dbReference type="SAM" id="Coils"/>
    </source>
</evidence>
<dbReference type="FunFam" id="2.30.29.150:FF:000003">
    <property type="entry name" value="FACT complex subunit SPT16"/>
    <property type="match status" value="1"/>
</dbReference>
<evidence type="ECO:0000313" key="17">
    <source>
        <dbReference type="Proteomes" id="UP001201812"/>
    </source>
</evidence>
<dbReference type="InterPro" id="IPR013719">
    <property type="entry name" value="RTT106/SPT16-like_middle_dom"/>
</dbReference>
<feature type="domain" description="FACT complex subunit SPT16 middle" evidence="14">
    <location>
        <begin position="531"/>
        <end position="690"/>
    </location>
</feature>
<feature type="compositionally biased region" description="Basic and acidic residues" evidence="12">
    <location>
        <begin position="465"/>
        <end position="484"/>
    </location>
</feature>
<feature type="domain" description="Histone chaperone RTT106/FACT complex subunit SPT16-like middle" evidence="15">
    <location>
        <begin position="807"/>
        <end position="897"/>
    </location>
</feature>
<evidence type="ECO:0000256" key="12">
    <source>
        <dbReference type="SAM" id="MobiDB-lite"/>
    </source>
</evidence>
<dbReference type="InterPro" id="IPR048969">
    <property type="entry name" value="FACT_SPT16_C"/>
</dbReference>
<dbReference type="Pfam" id="PF08512">
    <property type="entry name" value="Rttp106-like_middle"/>
    <property type="match status" value="1"/>
</dbReference>
<dbReference type="Proteomes" id="UP001201812">
    <property type="component" value="Unassembled WGS sequence"/>
</dbReference>
<dbReference type="GO" id="GO:0006368">
    <property type="term" value="P:transcription elongation by RNA polymerase II"/>
    <property type="evidence" value="ECO:0007669"/>
    <property type="project" value="TreeGrafter"/>
</dbReference>
<dbReference type="Pfam" id="PF24824">
    <property type="entry name" value="PH_SPT16"/>
    <property type="match status" value="1"/>
</dbReference>
<evidence type="ECO:0000256" key="5">
    <source>
        <dbReference type="ARBA" id="ARBA00023015"/>
    </source>
</evidence>
<dbReference type="AlphaFoldDB" id="A0AAD4N613"/>
<dbReference type="InterPro" id="IPR011993">
    <property type="entry name" value="PH-like_dom_sf"/>
</dbReference>
<dbReference type="InterPro" id="IPR040258">
    <property type="entry name" value="Spt16"/>
</dbReference>
<comment type="subunit">
    <text evidence="10">Component of the FACT complex.</text>
</comment>
<evidence type="ECO:0000256" key="4">
    <source>
        <dbReference type="ARBA" id="ARBA00022763"/>
    </source>
</evidence>
<dbReference type="Gene3D" id="2.30.29.30">
    <property type="entry name" value="Pleckstrin-homology domain (PH domain)/Phosphotyrosine-binding domain (PTB)"/>
    <property type="match status" value="1"/>
</dbReference>
<feature type="compositionally biased region" description="Basic and acidic residues" evidence="12">
    <location>
        <begin position="980"/>
        <end position="1007"/>
    </location>
</feature>
<evidence type="ECO:0000256" key="2">
    <source>
        <dbReference type="ARBA" id="ARBA00022454"/>
    </source>
</evidence>
<protein>
    <recommendedName>
        <fullName evidence="10">FACT complex subunit</fullName>
    </recommendedName>
</protein>
<comment type="caution">
    <text evidence="16">The sequence shown here is derived from an EMBL/GenBank/DDBJ whole genome shotgun (WGS) entry which is preliminary data.</text>
</comment>
<evidence type="ECO:0000256" key="7">
    <source>
        <dbReference type="ARBA" id="ARBA00023163"/>
    </source>
</evidence>
<dbReference type="Gene3D" id="3.90.230.10">
    <property type="entry name" value="Creatinase/methionine aminopeptidase superfamily"/>
    <property type="match status" value="1"/>
</dbReference>
<keyword evidence="17" id="KW-1185">Reference proteome</keyword>
<dbReference type="FunFam" id="2.30.29.30:FF:000017">
    <property type="entry name" value="FACT complex subunit SPT16"/>
    <property type="match status" value="1"/>
</dbReference>
<reference evidence="16" key="1">
    <citation type="submission" date="2022-01" db="EMBL/GenBank/DDBJ databases">
        <title>Genome Sequence Resource for Two Populations of Ditylenchus destructor, the Migratory Endoparasitic Phytonematode.</title>
        <authorList>
            <person name="Zhang H."/>
            <person name="Lin R."/>
            <person name="Xie B."/>
        </authorList>
    </citation>
    <scope>NUCLEOTIDE SEQUENCE</scope>
    <source>
        <strain evidence="16">BazhouSP</strain>
    </source>
</reference>
<keyword evidence="3 10" id="KW-0235">DNA replication</keyword>
<evidence type="ECO:0000256" key="1">
    <source>
        <dbReference type="ARBA" id="ARBA00010779"/>
    </source>
</evidence>
<evidence type="ECO:0000313" key="16">
    <source>
        <dbReference type="EMBL" id="KAI1712806.1"/>
    </source>
</evidence>
<comment type="function">
    <text evidence="10">Component of the FACT complex, a general chromatin factor that acts to reorganize nucleosomes. The FACT complex is involved in multiple processes that require DNA as a template such as mRNA elongation, DNA replication and DNA repair. During transcription elongation the FACT complex acts as a histone chaperone that both destabilizes and restores nucleosomal structure. It facilitates the passage of RNA polymerase II and transcription by promoting the dissociation of one histone H2A-H2B dimer from the nucleosome, then subsequently promotes the reestablishment of the nucleosome following the passage of RNA polymerase II.</text>
</comment>
<keyword evidence="5 10" id="KW-0805">Transcription regulation</keyword>
<dbReference type="InterPro" id="IPR029149">
    <property type="entry name" value="Creatin/AminoP/Spt16_N"/>
</dbReference>
<feature type="compositionally biased region" description="Acidic residues" evidence="12">
    <location>
        <begin position="949"/>
        <end position="979"/>
    </location>
</feature>
<keyword evidence="9 10" id="KW-0539">Nucleus</keyword>
<sequence length="1023" mass="116099">MSKNLKVDKDYFINRATRIYEFWNNDREMSSVNSLIFMVSNSEEDDTVAYSKSHSLQTWLFNCSLPDTLLILTKAGIYFLGSDRKVQFFSPLVSERENLNDVVPPFTSYTRNKADKDKANFEQLLDIATKGGQSCGWFAKDKADSDFSKSWEAAVKSKNVSLTDVSLFFAKIFAVKDQKEIELVKKSAEASINAWGYLRKKIVEVVDTEKKVRHNKLADEFEQAMTTVQVQGPLAKTNALEVCYAPIIQSGDQCALKFSVQSNEKLLHYGSIVGSLGARFMFYCSNVARTIMVMPTPLMEELYELVLTTELAVIEALKPGSRICDAYEAGLKHFTEKKKDYVKYLQPTSFGFVTGIEFREGLLLINSKCKQPVETNMTFVVAVGLQNFPNPASKDDPGKTASIFISDTILVCDNGPNEVLTERAKSRLRSNTIRFRGPETSNANEAQEVANAQGRAMRSVVLQDQTRHKQTNEEKRKERQKELAEALNNEARQRLSAKPGAAEAHKAKKSNISYKSEEKFPDEPEVEKLMIYVDKRNDTVIVPIFGVPVPFHISMIKNASQTVEGDYTFLRINFTHPGSQIGKDNVQFPNPLAKFLKELSFKSSNVREPGEVNPPSANLSTALRLIKEMQKRFRTMEAEEREKEGAVKQDKLILSTGKGNPKLKDLYVRPNIIAKRISGSLEAHVNGFRYTSLRGDKIDVLYNNIKHAFFQPCDNEMIILVHFHLKHPVLWGKKKYADVQFYTEVGEITTDLNKYHHMQDRDDIQSEQMEREMRRKLNAAFQSFCEKVVRLTNEAVDFDMPFNDLGFIGVPYRSSVSLKPTSSCLVNLTEWPPFVVTLDEVELVHFERVTSNTKSFDMVIIFKDYHRKTQQIGHIPSSSLDSIKDWLNSCDIRYSEGPMSLNWNNIMKTIIDDPEAFFENGGWNFILKDSDDEGEEDESDESSFAPSGEDSEESDEDEEEGSAEPSSDEESEASLDSEESEGKDWSDLEEEAARADKSKDNEVDDHDRKRKGRGPGPAPKRRR</sequence>
<dbReference type="FunFam" id="2.30.29.210:FF:000001">
    <property type="entry name" value="FACT complex subunit spt16"/>
    <property type="match status" value="1"/>
</dbReference>
<evidence type="ECO:0000259" key="14">
    <source>
        <dbReference type="SMART" id="SM01286"/>
    </source>
</evidence>
<dbReference type="PANTHER" id="PTHR13980">
    <property type="entry name" value="CDC68 RELATED"/>
    <property type="match status" value="1"/>
</dbReference>
<keyword evidence="2 10" id="KW-0158">Chromosome</keyword>
<evidence type="ECO:0000256" key="8">
    <source>
        <dbReference type="ARBA" id="ARBA00023204"/>
    </source>
</evidence>
<comment type="similarity">
    <text evidence="1 10">Belongs to the peptidase M24 family. SPT16 subfamily.</text>
</comment>
<dbReference type="SUPFAM" id="SSF55920">
    <property type="entry name" value="Creatinase/aminopeptidase"/>
    <property type="match status" value="1"/>
</dbReference>
<dbReference type="GO" id="GO:0006281">
    <property type="term" value="P:DNA repair"/>
    <property type="evidence" value="ECO:0007669"/>
    <property type="project" value="UniProtKB-UniRule"/>
</dbReference>
<dbReference type="InterPro" id="IPR000994">
    <property type="entry name" value="Pept_M24"/>
</dbReference>
<evidence type="ECO:0000259" key="13">
    <source>
        <dbReference type="SMART" id="SM01285"/>
    </source>
</evidence>
<evidence type="ECO:0000256" key="10">
    <source>
        <dbReference type="RuleBase" id="RU367052"/>
    </source>
</evidence>
<dbReference type="GO" id="GO:0032786">
    <property type="term" value="P:positive regulation of DNA-templated transcription, elongation"/>
    <property type="evidence" value="ECO:0007669"/>
    <property type="project" value="UniProtKB-ARBA"/>
</dbReference>
<accession>A0AAD4N613</accession>
<dbReference type="InterPro" id="IPR036005">
    <property type="entry name" value="Creatinase/aminopeptidase-like"/>
</dbReference>
<keyword evidence="6 11" id="KW-0175">Coiled coil</keyword>
<dbReference type="GO" id="GO:0006260">
    <property type="term" value="P:DNA replication"/>
    <property type="evidence" value="ECO:0007669"/>
    <property type="project" value="UniProtKB-KW"/>
</dbReference>
<dbReference type="EMBL" id="JAKKPZ010000017">
    <property type="protein sequence ID" value="KAI1712806.1"/>
    <property type="molecule type" value="Genomic_DNA"/>
</dbReference>
<gene>
    <name evidence="16" type="ORF">DdX_09433</name>
</gene>
<feature type="domain" description="FACT complex subunit SPT16 N-terminal lobe" evidence="13">
    <location>
        <begin position="7"/>
        <end position="169"/>
    </location>
</feature>
<organism evidence="16 17">
    <name type="scientific">Ditylenchus destructor</name>
    <dbReference type="NCBI Taxonomy" id="166010"/>
    <lineage>
        <taxon>Eukaryota</taxon>
        <taxon>Metazoa</taxon>
        <taxon>Ecdysozoa</taxon>
        <taxon>Nematoda</taxon>
        <taxon>Chromadorea</taxon>
        <taxon>Rhabditida</taxon>
        <taxon>Tylenchina</taxon>
        <taxon>Tylenchomorpha</taxon>
        <taxon>Sphaerularioidea</taxon>
        <taxon>Anguinidae</taxon>
        <taxon>Anguininae</taxon>
        <taxon>Ditylenchus</taxon>
    </lineage>
</organism>
<dbReference type="Gene3D" id="3.40.350.10">
    <property type="entry name" value="Creatinase/prolidase N-terminal domain"/>
    <property type="match status" value="1"/>
</dbReference>
<dbReference type="GO" id="GO:0031491">
    <property type="term" value="F:nucleosome binding"/>
    <property type="evidence" value="ECO:0007669"/>
    <property type="project" value="TreeGrafter"/>
</dbReference>
<evidence type="ECO:0000256" key="9">
    <source>
        <dbReference type="ARBA" id="ARBA00023242"/>
    </source>
</evidence>
<name>A0AAD4N613_9BILA</name>
<dbReference type="SMART" id="SM01285">
    <property type="entry name" value="FACT-Spt16_Nlob"/>
    <property type="match status" value="1"/>
</dbReference>
<feature type="region of interest" description="Disordered" evidence="12">
    <location>
        <begin position="926"/>
        <end position="1023"/>
    </location>
</feature>
<keyword evidence="8 10" id="KW-0234">DNA repair</keyword>
<dbReference type="SMART" id="SM01287">
    <property type="entry name" value="Rtt106"/>
    <property type="match status" value="1"/>
</dbReference>
<dbReference type="SMART" id="SM01286">
    <property type="entry name" value="SPT16"/>
    <property type="match status" value="1"/>
</dbReference>
<dbReference type="PANTHER" id="PTHR13980:SF15">
    <property type="entry name" value="FACT COMPLEX SUBUNIT SPT16"/>
    <property type="match status" value="1"/>
</dbReference>
<dbReference type="SUPFAM" id="SSF50729">
    <property type="entry name" value="PH domain-like"/>
    <property type="match status" value="1"/>
</dbReference>
<feature type="compositionally biased region" description="Acidic residues" evidence="12">
    <location>
        <begin position="930"/>
        <end position="941"/>
    </location>
</feature>
<proteinExistence type="inferred from homology"/>
<dbReference type="GO" id="GO:0035101">
    <property type="term" value="C:FACT complex"/>
    <property type="evidence" value="ECO:0007669"/>
    <property type="project" value="UniProtKB-UniRule"/>
</dbReference>
<dbReference type="Pfam" id="PF00557">
    <property type="entry name" value="Peptidase_M24"/>
    <property type="match status" value="1"/>
</dbReference>
<feature type="compositionally biased region" description="Low complexity" evidence="12">
    <location>
        <begin position="442"/>
        <end position="453"/>
    </location>
</feature>
<comment type="subcellular location">
    <subcellularLocation>
        <location evidence="10">Nucleus</location>
    </subcellularLocation>
    <subcellularLocation>
        <location evidence="10">Chromosome</location>
    </subcellularLocation>
</comment>
<dbReference type="InterPro" id="IPR029148">
    <property type="entry name" value="FACT-SPT16_Nlobe"/>
</dbReference>
<evidence type="ECO:0000256" key="3">
    <source>
        <dbReference type="ARBA" id="ARBA00022705"/>
    </source>
</evidence>
<keyword evidence="4 10" id="KW-0227">DNA damage</keyword>
<dbReference type="Pfam" id="PF08644">
    <property type="entry name" value="SPT16"/>
    <property type="match status" value="1"/>
</dbReference>
<feature type="coiled-coil region" evidence="11">
    <location>
        <begin position="619"/>
        <end position="646"/>
    </location>
</feature>
<dbReference type="Gene3D" id="2.30.29.210">
    <property type="entry name" value="FACT complex subunit Spt16p/Cdc68p"/>
    <property type="match status" value="1"/>
</dbReference>
<feature type="region of interest" description="Disordered" evidence="12">
    <location>
        <begin position="437"/>
        <end position="519"/>
    </location>
</feature>